<feature type="non-terminal residue" evidence="1">
    <location>
        <position position="117"/>
    </location>
</feature>
<evidence type="ECO:0000313" key="2">
    <source>
        <dbReference type="Proteomes" id="UP000789920"/>
    </source>
</evidence>
<dbReference type="Proteomes" id="UP000789920">
    <property type="component" value="Unassembled WGS sequence"/>
</dbReference>
<evidence type="ECO:0000313" key="1">
    <source>
        <dbReference type="EMBL" id="CAG8844766.1"/>
    </source>
</evidence>
<feature type="non-terminal residue" evidence="1">
    <location>
        <position position="1"/>
    </location>
</feature>
<reference evidence="1" key="1">
    <citation type="submission" date="2021-06" db="EMBL/GenBank/DDBJ databases">
        <authorList>
            <person name="Kallberg Y."/>
            <person name="Tangrot J."/>
            <person name="Rosling A."/>
        </authorList>
    </citation>
    <scope>NUCLEOTIDE SEQUENCE</scope>
    <source>
        <strain evidence="1">MA461A</strain>
    </source>
</reference>
<dbReference type="EMBL" id="CAJVQC010143969">
    <property type="protein sequence ID" value="CAG8844766.1"/>
    <property type="molecule type" value="Genomic_DNA"/>
</dbReference>
<gene>
    <name evidence="1" type="ORF">RPERSI_LOCUS33346</name>
</gene>
<comment type="caution">
    <text evidence="1">The sequence shown here is derived from an EMBL/GenBank/DDBJ whole genome shotgun (WGS) entry which is preliminary data.</text>
</comment>
<keyword evidence="2" id="KW-1185">Reference proteome</keyword>
<organism evidence="1 2">
    <name type="scientific">Racocetra persica</name>
    <dbReference type="NCBI Taxonomy" id="160502"/>
    <lineage>
        <taxon>Eukaryota</taxon>
        <taxon>Fungi</taxon>
        <taxon>Fungi incertae sedis</taxon>
        <taxon>Mucoromycota</taxon>
        <taxon>Glomeromycotina</taxon>
        <taxon>Glomeromycetes</taxon>
        <taxon>Diversisporales</taxon>
        <taxon>Gigasporaceae</taxon>
        <taxon>Racocetra</taxon>
    </lineage>
</organism>
<sequence length="117" mass="13044">NSRSTEELPHRAPLRSVISPIFMPGNKVLVVRSIVPSPQSTIKNDANMERNLQLVAWGLSALAQGPPPKKKVAKPRPKPVELFMIHLADIKEEDKPPLPPSLDAKRAITDYLHEMNK</sequence>
<proteinExistence type="predicted"/>
<accession>A0ACA9SNC2</accession>
<protein>
    <submittedName>
        <fullName evidence="1">2600_t:CDS:1</fullName>
    </submittedName>
</protein>
<name>A0ACA9SNC2_9GLOM</name>